<accession>A0A6L7GVA0</accession>
<dbReference type="AlphaFoldDB" id="A0A6L7GVA0"/>
<evidence type="ECO:0000313" key="3">
    <source>
        <dbReference type="EMBL" id="MXP23387.1"/>
    </source>
</evidence>
<name>A0A6L7GVA0_9ACTN</name>
<keyword evidence="4" id="KW-1185">Reference proteome</keyword>
<dbReference type="GO" id="GO:0016491">
    <property type="term" value="F:oxidoreductase activity"/>
    <property type="evidence" value="ECO:0007669"/>
    <property type="project" value="UniProtKB-KW"/>
</dbReference>
<evidence type="ECO:0000313" key="4">
    <source>
        <dbReference type="Proteomes" id="UP000475545"/>
    </source>
</evidence>
<dbReference type="PANTHER" id="PTHR24321:SF8">
    <property type="entry name" value="ESTRADIOL 17-BETA-DEHYDROGENASE 8-RELATED"/>
    <property type="match status" value="1"/>
</dbReference>
<gene>
    <name evidence="3" type="ORF">GIY30_18780</name>
</gene>
<dbReference type="PANTHER" id="PTHR24321">
    <property type="entry name" value="DEHYDROGENASES, SHORT CHAIN"/>
    <property type="match status" value="1"/>
</dbReference>
<evidence type="ECO:0000256" key="1">
    <source>
        <dbReference type="ARBA" id="ARBA00006484"/>
    </source>
</evidence>
<dbReference type="Proteomes" id="UP000475545">
    <property type="component" value="Unassembled WGS sequence"/>
</dbReference>
<dbReference type="Gene3D" id="3.40.50.720">
    <property type="entry name" value="NAD(P)-binding Rossmann-like Domain"/>
    <property type="match status" value="1"/>
</dbReference>
<dbReference type="EMBL" id="WMBR01000005">
    <property type="protein sequence ID" value="MXP23387.1"/>
    <property type="molecule type" value="Genomic_DNA"/>
</dbReference>
<dbReference type="PRINTS" id="PR00080">
    <property type="entry name" value="SDRFAMILY"/>
</dbReference>
<dbReference type="Pfam" id="PF13561">
    <property type="entry name" value="adh_short_C2"/>
    <property type="match status" value="1"/>
</dbReference>
<sequence>MTQTSTGWATPVARYLNKVAVVTGSSSGHGRAIALRLAGEGASIVCVDLRKNALPNGFEDDLEVDTDDLIEKNGGRALYVQADITDPNALDAVADQAVEVFGSIDVWVNNAGAFLGSASAVEESHEQFTRTVDINLTGTWNGCKSALRVMKGQASSGRARGRIVNIGSIAGDIGQADVASYSAAKGAVHNLTRALAIEAAPDLINVNAVAPGYFPTAINRALWDDLEALKKLEDLHPLPIGVPADVAAAVAFLGSDDAAFVTGVILPVDGGVLAK</sequence>
<reference evidence="3 4" key="1">
    <citation type="submission" date="2019-11" db="EMBL/GenBank/DDBJ databases">
        <title>Gordonia sp. nov., a novel actinobacterium isolated from mangrove soil in Hainan.</title>
        <authorList>
            <person name="Huang X."/>
            <person name="Xie Y."/>
            <person name="Chu X."/>
            <person name="Xiao K."/>
        </authorList>
    </citation>
    <scope>NUCLEOTIDE SEQUENCE [LARGE SCALE GENOMIC DNA]</scope>
    <source>
        <strain evidence="3 4">HNM0687</strain>
    </source>
</reference>
<dbReference type="InterPro" id="IPR020904">
    <property type="entry name" value="Sc_DH/Rdtase_CS"/>
</dbReference>
<dbReference type="FunFam" id="3.40.50.720:FF:000084">
    <property type="entry name" value="Short-chain dehydrogenase reductase"/>
    <property type="match status" value="1"/>
</dbReference>
<dbReference type="PRINTS" id="PR00081">
    <property type="entry name" value="GDHRDH"/>
</dbReference>
<dbReference type="RefSeq" id="WP_160903554.1">
    <property type="nucleotide sequence ID" value="NZ_CP102850.1"/>
</dbReference>
<dbReference type="InterPro" id="IPR036291">
    <property type="entry name" value="NAD(P)-bd_dom_sf"/>
</dbReference>
<proteinExistence type="inferred from homology"/>
<dbReference type="SUPFAM" id="SSF51735">
    <property type="entry name" value="NAD(P)-binding Rossmann-fold domains"/>
    <property type="match status" value="1"/>
</dbReference>
<comment type="caution">
    <text evidence="3">The sequence shown here is derived from an EMBL/GenBank/DDBJ whole genome shotgun (WGS) entry which is preliminary data.</text>
</comment>
<organism evidence="3 4">
    <name type="scientific">Gordonia mangrovi</name>
    <dbReference type="NCBI Taxonomy" id="2665643"/>
    <lineage>
        <taxon>Bacteria</taxon>
        <taxon>Bacillati</taxon>
        <taxon>Actinomycetota</taxon>
        <taxon>Actinomycetes</taxon>
        <taxon>Mycobacteriales</taxon>
        <taxon>Gordoniaceae</taxon>
        <taxon>Gordonia</taxon>
    </lineage>
</organism>
<protein>
    <submittedName>
        <fullName evidence="3">SDR family oxidoreductase</fullName>
    </submittedName>
</protein>
<evidence type="ECO:0000256" key="2">
    <source>
        <dbReference type="ARBA" id="ARBA00023002"/>
    </source>
</evidence>
<dbReference type="InterPro" id="IPR002347">
    <property type="entry name" value="SDR_fam"/>
</dbReference>
<dbReference type="PROSITE" id="PS00061">
    <property type="entry name" value="ADH_SHORT"/>
    <property type="match status" value="1"/>
</dbReference>
<comment type="similarity">
    <text evidence="1">Belongs to the short-chain dehydrogenases/reductases (SDR) family.</text>
</comment>
<keyword evidence="2" id="KW-0560">Oxidoreductase</keyword>